<dbReference type="InterPro" id="IPR009004">
    <property type="entry name" value="Transposase_Mu_C"/>
</dbReference>
<dbReference type="EMBL" id="BK014959">
    <property type="protein sequence ID" value="DAD84344.1"/>
    <property type="molecule type" value="Genomic_DNA"/>
</dbReference>
<dbReference type="SUPFAM" id="SSF50610">
    <property type="entry name" value="mu transposase, C-terminal domain"/>
    <property type="match status" value="1"/>
</dbReference>
<proteinExistence type="predicted"/>
<dbReference type="Pfam" id="PF09299">
    <property type="entry name" value="Mu-transpos_C"/>
    <property type="match status" value="1"/>
</dbReference>
<feature type="domain" description="Transposase-like Mu C-terminal" evidence="1">
    <location>
        <begin position="9"/>
        <end position="62"/>
    </location>
</feature>
<dbReference type="InterPro" id="IPR015378">
    <property type="entry name" value="Transposase-like_Mu_C"/>
</dbReference>
<protein>
    <submittedName>
        <fullName evidence="2">Transposase</fullName>
    </submittedName>
</protein>
<accession>A0A8S5MQA4</accession>
<name>A0A8S5MQA4_9CAUD</name>
<evidence type="ECO:0000259" key="1">
    <source>
        <dbReference type="Pfam" id="PF09299"/>
    </source>
</evidence>
<sequence length="73" mass="8481">MAGTYYSHLRKVTRGTVAFNGRKYRHDVLKEYEGQMVDVDNADLKDLTKRKIYTCEGKFICEATMKELGNDRT</sequence>
<organism evidence="2">
    <name type="scientific">Podoviridae sp. ctUS21</name>
    <dbReference type="NCBI Taxonomy" id="2826557"/>
    <lineage>
        <taxon>Viruses</taxon>
        <taxon>Duplodnaviria</taxon>
        <taxon>Heunggongvirae</taxon>
        <taxon>Uroviricota</taxon>
        <taxon>Caudoviricetes</taxon>
    </lineage>
</organism>
<evidence type="ECO:0000313" key="2">
    <source>
        <dbReference type="EMBL" id="DAD84344.1"/>
    </source>
</evidence>
<reference evidence="2" key="1">
    <citation type="journal article" date="2021" name="Proc. Natl. Acad. Sci. U.S.A.">
        <title>A Catalog of Tens of Thousands of Viruses from Human Metagenomes Reveals Hidden Associations with Chronic Diseases.</title>
        <authorList>
            <person name="Tisza M.J."/>
            <person name="Buck C.B."/>
        </authorList>
    </citation>
    <scope>NUCLEOTIDE SEQUENCE</scope>
    <source>
        <strain evidence="2">CtUS21</strain>
    </source>
</reference>